<reference evidence="1 2" key="1">
    <citation type="journal article" date="2021" name="Nat. Plants">
        <title>The Taxus genome provides insights into paclitaxel biosynthesis.</title>
        <authorList>
            <person name="Xiong X."/>
            <person name="Gou J."/>
            <person name="Liao Q."/>
            <person name="Li Y."/>
            <person name="Zhou Q."/>
            <person name="Bi G."/>
            <person name="Li C."/>
            <person name="Du R."/>
            <person name="Wang X."/>
            <person name="Sun T."/>
            <person name="Guo L."/>
            <person name="Liang H."/>
            <person name="Lu P."/>
            <person name="Wu Y."/>
            <person name="Zhang Z."/>
            <person name="Ro D.K."/>
            <person name="Shang Y."/>
            <person name="Huang S."/>
            <person name="Yan J."/>
        </authorList>
    </citation>
    <scope>NUCLEOTIDE SEQUENCE [LARGE SCALE GENOMIC DNA]</scope>
    <source>
        <strain evidence="1">Ta-2019</strain>
    </source>
</reference>
<feature type="non-terminal residue" evidence="1">
    <location>
        <position position="60"/>
    </location>
</feature>
<proteinExistence type="predicted"/>
<sequence>VATLAAMIIRSGYQGGDDTNEEEFCEEEEMQVPTLAFKERMLRGLEEKNDGIGVDVSEYG</sequence>
<gene>
    <name evidence="1" type="ORF">KI387_035847</name>
</gene>
<organism evidence="1 2">
    <name type="scientific">Taxus chinensis</name>
    <name type="common">Chinese yew</name>
    <name type="synonym">Taxus wallichiana var. chinensis</name>
    <dbReference type="NCBI Taxonomy" id="29808"/>
    <lineage>
        <taxon>Eukaryota</taxon>
        <taxon>Viridiplantae</taxon>
        <taxon>Streptophyta</taxon>
        <taxon>Embryophyta</taxon>
        <taxon>Tracheophyta</taxon>
        <taxon>Spermatophyta</taxon>
        <taxon>Pinopsida</taxon>
        <taxon>Pinidae</taxon>
        <taxon>Conifers II</taxon>
        <taxon>Cupressales</taxon>
        <taxon>Taxaceae</taxon>
        <taxon>Taxus</taxon>
    </lineage>
</organism>
<comment type="caution">
    <text evidence="1">The sequence shown here is derived from an EMBL/GenBank/DDBJ whole genome shotgun (WGS) entry which is preliminary data.</text>
</comment>
<evidence type="ECO:0000313" key="1">
    <source>
        <dbReference type="EMBL" id="KAH9307936.1"/>
    </source>
</evidence>
<dbReference type="Proteomes" id="UP000824469">
    <property type="component" value="Unassembled WGS sequence"/>
</dbReference>
<feature type="non-terminal residue" evidence="1">
    <location>
        <position position="1"/>
    </location>
</feature>
<keyword evidence="2" id="KW-1185">Reference proteome</keyword>
<name>A0AA38FPA0_TAXCH</name>
<accession>A0AA38FPA0</accession>
<protein>
    <submittedName>
        <fullName evidence="1">Uncharacterized protein</fullName>
    </submittedName>
</protein>
<evidence type="ECO:0000313" key="2">
    <source>
        <dbReference type="Proteomes" id="UP000824469"/>
    </source>
</evidence>
<dbReference type="EMBL" id="JAHRHJ020000007">
    <property type="protein sequence ID" value="KAH9307936.1"/>
    <property type="molecule type" value="Genomic_DNA"/>
</dbReference>
<dbReference type="AlphaFoldDB" id="A0AA38FPA0"/>